<dbReference type="Proteomes" id="UP001218218">
    <property type="component" value="Unassembled WGS sequence"/>
</dbReference>
<keyword evidence="3" id="KW-1185">Reference proteome</keyword>
<feature type="compositionally biased region" description="Acidic residues" evidence="1">
    <location>
        <begin position="238"/>
        <end position="251"/>
    </location>
</feature>
<gene>
    <name evidence="2" type="ORF">DFH08DRAFT_937774</name>
</gene>
<evidence type="ECO:0000313" key="3">
    <source>
        <dbReference type="Proteomes" id="UP001218218"/>
    </source>
</evidence>
<accession>A0AAD6ZWL7</accession>
<feature type="compositionally biased region" description="Basic and acidic residues" evidence="1">
    <location>
        <begin position="252"/>
        <end position="265"/>
    </location>
</feature>
<comment type="caution">
    <text evidence="2">The sequence shown here is derived from an EMBL/GenBank/DDBJ whole genome shotgun (WGS) entry which is preliminary data.</text>
</comment>
<name>A0AAD6ZWL7_9AGAR</name>
<dbReference type="EMBL" id="JARIHO010000023">
    <property type="protein sequence ID" value="KAJ7343108.1"/>
    <property type="molecule type" value="Genomic_DNA"/>
</dbReference>
<evidence type="ECO:0000313" key="2">
    <source>
        <dbReference type="EMBL" id="KAJ7343108.1"/>
    </source>
</evidence>
<proteinExistence type="predicted"/>
<sequence length="281" mass="31481">MDVDDPSSPLSALDADSDWYDPKESAIDLEHPKYWDDEVIVGIEQRKAPIKLDALCATYRWFYEFPEPGVSEPGEIIYHTNVRPQDSSPGSLTITCPAGKKPTLKNITGTVRLFGKEARFSGIKRAKDRDNKNLVDNHWEFVTFKWKENYGDNQDDGNSIFASEISDDNGAPFVVFRYASPAPVTGHMWYLDIAAKKERPGQKQKGYGLSAAEMARLGMRAEYPEVRARALAVASREESEESDSSSDEEDAAEKHKPAGKRKPDSTVDELDPGRPRKRKPA</sequence>
<protein>
    <submittedName>
        <fullName evidence="2">Uncharacterized protein</fullName>
    </submittedName>
</protein>
<organism evidence="2 3">
    <name type="scientific">Mycena albidolilacea</name>
    <dbReference type="NCBI Taxonomy" id="1033008"/>
    <lineage>
        <taxon>Eukaryota</taxon>
        <taxon>Fungi</taxon>
        <taxon>Dikarya</taxon>
        <taxon>Basidiomycota</taxon>
        <taxon>Agaricomycotina</taxon>
        <taxon>Agaricomycetes</taxon>
        <taxon>Agaricomycetidae</taxon>
        <taxon>Agaricales</taxon>
        <taxon>Marasmiineae</taxon>
        <taxon>Mycenaceae</taxon>
        <taxon>Mycena</taxon>
    </lineage>
</organism>
<feature type="region of interest" description="Disordered" evidence="1">
    <location>
        <begin position="231"/>
        <end position="281"/>
    </location>
</feature>
<evidence type="ECO:0000256" key="1">
    <source>
        <dbReference type="SAM" id="MobiDB-lite"/>
    </source>
</evidence>
<reference evidence="2" key="1">
    <citation type="submission" date="2023-03" db="EMBL/GenBank/DDBJ databases">
        <title>Massive genome expansion in bonnet fungi (Mycena s.s.) driven by repeated elements and novel gene families across ecological guilds.</title>
        <authorList>
            <consortium name="Lawrence Berkeley National Laboratory"/>
            <person name="Harder C.B."/>
            <person name="Miyauchi S."/>
            <person name="Viragh M."/>
            <person name="Kuo A."/>
            <person name="Thoen E."/>
            <person name="Andreopoulos B."/>
            <person name="Lu D."/>
            <person name="Skrede I."/>
            <person name="Drula E."/>
            <person name="Henrissat B."/>
            <person name="Morin E."/>
            <person name="Kohler A."/>
            <person name="Barry K."/>
            <person name="LaButti K."/>
            <person name="Morin E."/>
            <person name="Salamov A."/>
            <person name="Lipzen A."/>
            <person name="Mereny Z."/>
            <person name="Hegedus B."/>
            <person name="Baldrian P."/>
            <person name="Stursova M."/>
            <person name="Weitz H."/>
            <person name="Taylor A."/>
            <person name="Grigoriev I.V."/>
            <person name="Nagy L.G."/>
            <person name="Martin F."/>
            <person name="Kauserud H."/>
        </authorList>
    </citation>
    <scope>NUCLEOTIDE SEQUENCE</scope>
    <source>
        <strain evidence="2">CBHHK002</strain>
    </source>
</reference>
<dbReference type="AlphaFoldDB" id="A0AAD6ZWL7"/>